<evidence type="ECO:0000256" key="1">
    <source>
        <dbReference type="SAM" id="MobiDB-lite"/>
    </source>
</evidence>
<reference evidence="2 3" key="1">
    <citation type="journal article" date="2024" name="Nat. Commun.">
        <title>Phylogenomics reveals the evolutionary origins of lichenization in chlorophyte algae.</title>
        <authorList>
            <person name="Puginier C."/>
            <person name="Libourel C."/>
            <person name="Otte J."/>
            <person name="Skaloud P."/>
            <person name="Haon M."/>
            <person name="Grisel S."/>
            <person name="Petersen M."/>
            <person name="Berrin J.G."/>
            <person name="Delaux P.M."/>
            <person name="Dal Grande F."/>
            <person name="Keller J."/>
        </authorList>
    </citation>
    <scope>NUCLEOTIDE SEQUENCE [LARGE SCALE GENOMIC DNA]</scope>
    <source>
        <strain evidence="2 3">SAG 2036</strain>
    </source>
</reference>
<dbReference type="CDD" id="cd21039">
    <property type="entry name" value="NURR"/>
    <property type="match status" value="1"/>
</dbReference>
<evidence type="ECO:0000313" key="3">
    <source>
        <dbReference type="Proteomes" id="UP001465755"/>
    </source>
</evidence>
<name>A0AAW1NRZ0_9CHLO</name>
<gene>
    <name evidence="2" type="ORF">WJX73_007152</name>
</gene>
<protein>
    <submittedName>
        <fullName evidence="2">Uncharacterized protein</fullName>
    </submittedName>
</protein>
<proteinExistence type="predicted"/>
<dbReference type="AlphaFoldDB" id="A0AAW1NRZ0"/>
<keyword evidence="3" id="KW-1185">Reference proteome</keyword>
<organism evidence="2 3">
    <name type="scientific">Symbiochloris irregularis</name>
    <dbReference type="NCBI Taxonomy" id="706552"/>
    <lineage>
        <taxon>Eukaryota</taxon>
        <taxon>Viridiplantae</taxon>
        <taxon>Chlorophyta</taxon>
        <taxon>core chlorophytes</taxon>
        <taxon>Trebouxiophyceae</taxon>
        <taxon>Trebouxiales</taxon>
        <taxon>Trebouxiaceae</taxon>
        <taxon>Symbiochloris</taxon>
    </lineage>
</organism>
<sequence>MRGEGAAAAGTEIPNARGPGHQSGADRAALPVRRSPDRARSPARRSRGASAQAKSPAVVLPPEADQLSGSVRGELQSLCGRKQLTAPVSLVERMASLPDSVSLQAMEEFDRSSLLTMRDPISFLIGILKRLAREGGHKIAAPQRPPRSALRPEGSKGTAIGGAPNEQWSAPHNGPPVGVSPPAMSQDWPGGPPDMQSEMPPSVTEEPAGDVVDEAPQTQGNGATGGKKRPPEANLRKAIQAFVKQCLKPAWKEGTVDVAAFKLISKKTVDKVMAAAPMETRHMDPKSDWGIQYLTEARQAKIQKMVDAYCIKHGKSLA</sequence>
<accession>A0AAW1NRZ0</accession>
<dbReference type="Proteomes" id="UP001465755">
    <property type="component" value="Unassembled WGS sequence"/>
</dbReference>
<feature type="region of interest" description="Disordered" evidence="1">
    <location>
        <begin position="138"/>
        <end position="231"/>
    </location>
</feature>
<dbReference type="EMBL" id="JALJOQ010000117">
    <property type="protein sequence ID" value="KAK9796294.1"/>
    <property type="molecule type" value="Genomic_DNA"/>
</dbReference>
<feature type="region of interest" description="Disordered" evidence="1">
    <location>
        <begin position="1"/>
        <end position="66"/>
    </location>
</feature>
<comment type="caution">
    <text evidence="2">The sequence shown here is derived from an EMBL/GenBank/DDBJ whole genome shotgun (WGS) entry which is preliminary data.</text>
</comment>
<evidence type="ECO:0000313" key="2">
    <source>
        <dbReference type="EMBL" id="KAK9796294.1"/>
    </source>
</evidence>